<dbReference type="PANTHER" id="PTHR43658">
    <property type="entry name" value="SHORT-CHAIN DEHYDROGENASE/REDUCTASE"/>
    <property type="match status" value="1"/>
</dbReference>
<dbReference type="OrthoDB" id="1274115at2759"/>
<dbReference type="AlphaFoldDB" id="A0A1J4MZ37"/>
<dbReference type="InterPro" id="IPR036291">
    <property type="entry name" value="NAD(P)-bd_dom_sf"/>
</dbReference>
<dbReference type="SUPFAM" id="SSF51735">
    <property type="entry name" value="NAD(P)-binding Rossmann-fold domains"/>
    <property type="match status" value="1"/>
</dbReference>
<keyword evidence="4" id="KW-1185">Reference proteome</keyword>
<evidence type="ECO:0000256" key="2">
    <source>
        <dbReference type="RuleBase" id="RU000363"/>
    </source>
</evidence>
<dbReference type="PRINTS" id="PR00081">
    <property type="entry name" value="GDHRDH"/>
</dbReference>
<dbReference type="RefSeq" id="XP_067070210.1">
    <property type="nucleotide sequence ID" value="XM_067213648.1"/>
</dbReference>
<dbReference type="PANTHER" id="PTHR43658:SF8">
    <property type="entry name" value="17-BETA-HYDROXYSTEROID DEHYDROGENASE 14-RELATED"/>
    <property type="match status" value="1"/>
</dbReference>
<dbReference type="Pfam" id="PF00106">
    <property type="entry name" value="adh_short"/>
    <property type="match status" value="1"/>
</dbReference>
<dbReference type="GO" id="GO:0016491">
    <property type="term" value="F:oxidoreductase activity"/>
    <property type="evidence" value="ECO:0007669"/>
    <property type="project" value="UniProtKB-KW"/>
</dbReference>
<dbReference type="Proteomes" id="UP000186804">
    <property type="component" value="Unassembled WGS sequence"/>
</dbReference>
<sequence>MILEGRVAIITGGLSGLGRAVIQRLIQDDIKVICIFDCEIPKSSISKPSNVHFEKVDLTDFSSIQEALKRVVNMYGRVDILIHCAGITHCVTPIIQREVDGNILDNNRDIPDIWEEVVKVNVIGTLNTIHCIAPYLARNTDDEKGVIVLISSSVARDGSIHNQGYIASKGAINSITLPIARELGPMGIRVVTIAPGIFDTPMIKKSITDDDSSKLLDSIPLGRFGNPDEFAQIVVETAIKSSYLTGEIIHIDGAWRSPFTKASRIQRLSINKGNTNEIPSQTEVEENVLN</sequence>
<protein>
    <submittedName>
        <fullName evidence="3">Short chain dehydrogenase reductase family protein</fullName>
    </submittedName>
</protein>
<dbReference type="Gene3D" id="3.40.50.720">
    <property type="entry name" value="NAD(P)-binding Rossmann-like Domain"/>
    <property type="match status" value="1"/>
</dbReference>
<evidence type="ECO:0000256" key="1">
    <source>
        <dbReference type="ARBA" id="ARBA00023002"/>
    </source>
</evidence>
<evidence type="ECO:0000313" key="3">
    <source>
        <dbReference type="EMBL" id="OII78364.1"/>
    </source>
</evidence>
<dbReference type="PRINTS" id="PR00080">
    <property type="entry name" value="SDRFAMILY"/>
</dbReference>
<gene>
    <name evidence="3" type="ORF">cand_034220</name>
</gene>
<dbReference type="InterPro" id="IPR002347">
    <property type="entry name" value="SDR_fam"/>
</dbReference>
<dbReference type="VEuPathDB" id="CryptoDB:cand_034220"/>
<accession>A0A1J4MZ37</accession>
<evidence type="ECO:0000313" key="4">
    <source>
        <dbReference type="Proteomes" id="UP000186804"/>
    </source>
</evidence>
<comment type="caution">
    <text evidence="3">The sequence shown here is derived from an EMBL/GenBank/DDBJ whole genome shotgun (WGS) entry which is preliminary data.</text>
</comment>
<proteinExistence type="inferred from homology"/>
<organism evidence="3 4">
    <name type="scientific">Cryptosporidium andersoni</name>
    <dbReference type="NCBI Taxonomy" id="117008"/>
    <lineage>
        <taxon>Eukaryota</taxon>
        <taxon>Sar</taxon>
        <taxon>Alveolata</taxon>
        <taxon>Apicomplexa</taxon>
        <taxon>Conoidasida</taxon>
        <taxon>Coccidia</taxon>
        <taxon>Eucoccidiorida</taxon>
        <taxon>Eimeriorina</taxon>
        <taxon>Cryptosporidiidae</taxon>
        <taxon>Cryptosporidium</taxon>
    </lineage>
</organism>
<comment type="similarity">
    <text evidence="2">Belongs to the short-chain dehydrogenases/reductases (SDR) family.</text>
</comment>
<name>A0A1J4MZ37_9CRYT</name>
<dbReference type="EMBL" id="LRBS01000002">
    <property type="protein sequence ID" value="OII78364.1"/>
    <property type="molecule type" value="Genomic_DNA"/>
</dbReference>
<reference evidence="3 4" key="1">
    <citation type="submission" date="2016-10" db="EMBL/GenBank/DDBJ databases">
        <title>Reductive evolution of mitochondrial metabolism and differential evolution of invasion-related proteins in Cryptosporidium.</title>
        <authorList>
            <person name="Liu S."/>
            <person name="Roellig D.M."/>
            <person name="Guo Y."/>
            <person name="Li N."/>
            <person name="Frace M.A."/>
            <person name="Tang K."/>
            <person name="Zhang L."/>
            <person name="Feng Y."/>
            <person name="Xiao L."/>
        </authorList>
    </citation>
    <scope>NUCLEOTIDE SEQUENCE [LARGE SCALE GENOMIC DNA]</scope>
    <source>
        <strain evidence="3">30847</strain>
    </source>
</reference>
<keyword evidence="1" id="KW-0560">Oxidoreductase</keyword>
<dbReference type="GeneID" id="92367606"/>